<feature type="binding site" evidence="16">
    <location>
        <position position="112"/>
    </location>
    <ligand>
        <name>[4Fe-4S] cluster</name>
        <dbReference type="ChEBI" id="CHEBI:49883"/>
        <note>4Fe-4S-S-AdoMet</note>
    </ligand>
</feature>
<sequence length="552" mass="62428">AAASRRRDLSRAELMMMTIADVIKQLVEAHEEGKDINLNKVKTKTSAKYGLEAQPRLVDIIAAVPPQYRRALVPKLKAKPIRTASGIAVVAVMCKPHRCPHISFTGNICVYCPGGPDSDFEYSTQSYTGYEPTSMRAIRARYDPYLQTRHRVEQLKQLGHSVDKVEFIVMGGTFMALPEDYRDSFIRNLHDALSGHTSNNVAEAVRYSEHSNTKCVGITIETRPDYCLKRHLSDMLSYGCTRLEIGVQSVYEDVARDTNRGHTVRAVCESFHLAKDAGFKVVAHMMPDLPNVGMERDIEQFIEFFENPAFRPDGLKLYPTLVIRGTGLYELWKTGRYKSYTPSALVDLVARILALVPPWTRVYRVQRDIPMPLVSSGVEHGNLRELALARMKDMGTECRDVRTREVGIQEIHHKVRPYQVELVRRDYVANGGWETFLSYEDPEQDILIGLLRLRCCSPQSFRPELKGGVSIVRELHVYGSVVPVSSRDPSKFQHQGFGMMLMEEAERIARDEHGSSKLAVISGVGTRNYYRKMGYELAGPYMVKDLYGPGMD</sequence>
<dbReference type="AlphaFoldDB" id="A0A7N8Y5X6"/>
<feature type="binding site" evidence="16">
    <location>
        <position position="99"/>
    </location>
    <ligand>
        <name>[4Fe-4S] cluster</name>
        <dbReference type="ChEBI" id="CHEBI:49883"/>
        <note>4Fe-4S-S-AdoMet</note>
    </ligand>
</feature>
<dbReference type="Pfam" id="PF16199">
    <property type="entry name" value="Radical_SAM_C"/>
    <property type="match status" value="1"/>
</dbReference>
<dbReference type="PANTHER" id="PTHR11135:SF0">
    <property type="entry name" value="ELONGATOR COMPLEX PROTEIN 3"/>
    <property type="match status" value="1"/>
</dbReference>
<evidence type="ECO:0000313" key="20">
    <source>
        <dbReference type="Proteomes" id="UP000261640"/>
    </source>
</evidence>
<dbReference type="Ensembl" id="ENSMAMT00000069006.1">
    <property type="protein sequence ID" value="ENSMAMP00000059957.1"/>
    <property type="gene ID" value="ENSMAMG00000006874.2"/>
</dbReference>
<dbReference type="SUPFAM" id="SSF55729">
    <property type="entry name" value="Acyl-CoA N-acyltransferases (Nat)"/>
    <property type="match status" value="1"/>
</dbReference>
<keyword evidence="20" id="KW-1185">Reference proteome</keyword>
<dbReference type="GO" id="GO:0000049">
    <property type="term" value="F:tRNA binding"/>
    <property type="evidence" value="ECO:0007669"/>
    <property type="project" value="UniProtKB-KW"/>
</dbReference>
<keyword evidence="10" id="KW-0694">RNA-binding</keyword>
<dbReference type="InterPro" id="IPR016181">
    <property type="entry name" value="Acyl_CoA_acyltransferase"/>
</dbReference>
<evidence type="ECO:0000256" key="4">
    <source>
        <dbReference type="ARBA" id="ARBA00022485"/>
    </source>
</evidence>
<keyword evidence="9 15" id="KW-0479">Metal-binding</keyword>
<keyword evidence="5 15" id="KW-0820">tRNA-binding</keyword>
<dbReference type="PIRSF" id="PIRSF005669">
    <property type="entry name" value="Hist_AcTrfase_ELP3"/>
    <property type="match status" value="1"/>
</dbReference>
<comment type="function">
    <text evidence="15">Catalytic tRNA acetyltransferase subunit of the elongator complex, which is required for multiple tRNA modifications, including mcm5U (5-methoxycarbonylmethyl uridine), mcm5s2U (5-methoxycarbonylmethyl-2-thiouridine), and ncm5U (5-carbamoylmethyl uridine). In the elongator complex, acts as a tRNA uridine(34) acetyltransferase by mediating formation of carboxymethyluridine in the wobble base at position 34 in tRNAs.</text>
</comment>
<dbReference type="GO" id="GO:0002926">
    <property type="term" value="P:tRNA wobble base 5-methoxycarbonylmethyl-2-thiouridinylation"/>
    <property type="evidence" value="ECO:0007669"/>
    <property type="project" value="TreeGrafter"/>
</dbReference>
<organism evidence="19 20">
    <name type="scientific">Mastacembelus armatus</name>
    <name type="common">zig-zag eel</name>
    <dbReference type="NCBI Taxonomy" id="205130"/>
    <lineage>
        <taxon>Eukaryota</taxon>
        <taxon>Metazoa</taxon>
        <taxon>Chordata</taxon>
        <taxon>Craniata</taxon>
        <taxon>Vertebrata</taxon>
        <taxon>Euteleostomi</taxon>
        <taxon>Actinopterygii</taxon>
        <taxon>Neopterygii</taxon>
        <taxon>Teleostei</taxon>
        <taxon>Neoteleostei</taxon>
        <taxon>Acanthomorphata</taxon>
        <taxon>Anabantaria</taxon>
        <taxon>Synbranchiformes</taxon>
        <taxon>Mastacembelidae</taxon>
        <taxon>Mastacembelus</taxon>
    </lineage>
</organism>
<dbReference type="EC" id="2.3.1.-" evidence="15"/>
<name>A0A7N8Y5X6_9TELE</name>
<evidence type="ECO:0000256" key="9">
    <source>
        <dbReference type="ARBA" id="ARBA00022723"/>
    </source>
</evidence>
<feature type="binding site" evidence="16">
    <location>
        <position position="109"/>
    </location>
    <ligand>
        <name>[4Fe-4S] cluster</name>
        <dbReference type="ChEBI" id="CHEBI:49883"/>
        <note>4Fe-4S-S-AdoMet</note>
    </ligand>
</feature>
<dbReference type="GeneTree" id="ENSGT00390000013141"/>
<dbReference type="SFLD" id="SFLDF00344">
    <property type="entry name" value="ELP3-like"/>
    <property type="match status" value="1"/>
</dbReference>
<dbReference type="InterPro" id="IPR039661">
    <property type="entry name" value="ELP3"/>
</dbReference>
<evidence type="ECO:0000259" key="18">
    <source>
        <dbReference type="PROSITE" id="PS51918"/>
    </source>
</evidence>
<dbReference type="CDD" id="cd01335">
    <property type="entry name" value="Radical_SAM"/>
    <property type="match status" value="1"/>
</dbReference>
<evidence type="ECO:0000256" key="10">
    <source>
        <dbReference type="ARBA" id="ARBA00022884"/>
    </source>
</evidence>
<dbReference type="InterPro" id="IPR032432">
    <property type="entry name" value="Radical_SAM_C"/>
</dbReference>
<dbReference type="InterPro" id="IPR007197">
    <property type="entry name" value="rSAM"/>
</dbReference>
<dbReference type="InterPro" id="IPR058240">
    <property type="entry name" value="rSAM_sf"/>
</dbReference>
<evidence type="ECO:0000256" key="5">
    <source>
        <dbReference type="ARBA" id="ARBA00022555"/>
    </source>
</evidence>
<dbReference type="SFLD" id="SFLDS00029">
    <property type="entry name" value="Radical_SAM"/>
    <property type="match status" value="1"/>
</dbReference>
<comment type="similarity">
    <text evidence="2 15">Belongs to the ELP3 family.</text>
</comment>
<evidence type="ECO:0000256" key="11">
    <source>
        <dbReference type="ARBA" id="ARBA00023004"/>
    </source>
</evidence>
<dbReference type="GO" id="GO:0051539">
    <property type="term" value="F:4 iron, 4 sulfur cluster binding"/>
    <property type="evidence" value="ECO:0007669"/>
    <property type="project" value="UniProtKB-KW"/>
</dbReference>
<dbReference type="SFLD" id="SFLDG01086">
    <property type="entry name" value="elongater_protein-like"/>
    <property type="match status" value="1"/>
</dbReference>
<evidence type="ECO:0000256" key="3">
    <source>
        <dbReference type="ARBA" id="ARBA00020266"/>
    </source>
</evidence>
<dbReference type="PROSITE" id="PS51186">
    <property type="entry name" value="GNAT"/>
    <property type="match status" value="1"/>
</dbReference>
<comment type="cofactor">
    <cofactor evidence="15 16">
        <name>[4Fe-4S] cluster</name>
        <dbReference type="ChEBI" id="CHEBI:49883"/>
    </cofactor>
    <text evidence="15 16">Binds 1 [4Fe-4S] cluster. The cluster is coordinated with 3 cysteines and an exchangeable S-adenosyl-L-methionine.</text>
</comment>
<keyword evidence="6 15" id="KW-0808">Transferase</keyword>
<dbReference type="PROSITE" id="PS51918">
    <property type="entry name" value="RADICAL_SAM"/>
    <property type="match status" value="1"/>
</dbReference>
<proteinExistence type="inferred from homology"/>
<keyword evidence="8 15" id="KW-0819">tRNA processing</keyword>
<comment type="pathway">
    <text evidence="1">tRNA modification; 5-methoxycarbonylmethyl-2-thiouridine-tRNA biosynthesis.</text>
</comment>
<keyword evidence="7 15" id="KW-0949">S-adenosyl-L-methionine</keyword>
<dbReference type="Pfam" id="PF23613">
    <property type="entry name" value="ELP3_N"/>
    <property type="match status" value="1"/>
</dbReference>
<evidence type="ECO:0000256" key="7">
    <source>
        <dbReference type="ARBA" id="ARBA00022691"/>
    </source>
</evidence>
<dbReference type="Proteomes" id="UP000261640">
    <property type="component" value="Unplaced"/>
</dbReference>
<evidence type="ECO:0000256" key="8">
    <source>
        <dbReference type="ARBA" id="ARBA00022694"/>
    </source>
</evidence>
<dbReference type="GO" id="GO:0106261">
    <property type="term" value="F:tRNA uridine(34) acetyltransferase activity"/>
    <property type="evidence" value="ECO:0007669"/>
    <property type="project" value="UniProtKB-EC"/>
</dbReference>
<dbReference type="GO" id="GO:0033588">
    <property type="term" value="C:elongator holoenzyme complex"/>
    <property type="evidence" value="ECO:0007669"/>
    <property type="project" value="TreeGrafter"/>
</dbReference>
<evidence type="ECO:0000313" key="19">
    <source>
        <dbReference type="Ensembl" id="ENSMAMP00000059957.1"/>
    </source>
</evidence>
<dbReference type="Pfam" id="PF04055">
    <property type="entry name" value="Radical_SAM"/>
    <property type="match status" value="1"/>
</dbReference>
<keyword evidence="11 16" id="KW-0408">Iron</keyword>
<evidence type="ECO:0000256" key="16">
    <source>
        <dbReference type="PIRSR" id="PIRSR005669-1"/>
    </source>
</evidence>
<evidence type="ECO:0000256" key="1">
    <source>
        <dbReference type="ARBA" id="ARBA00005043"/>
    </source>
</evidence>
<dbReference type="Gene3D" id="3.40.630.30">
    <property type="match status" value="1"/>
</dbReference>
<evidence type="ECO:0000256" key="13">
    <source>
        <dbReference type="ARBA" id="ARBA00023315"/>
    </source>
</evidence>
<accession>A0A7N8Y5X6</accession>
<dbReference type="InterPro" id="IPR000182">
    <property type="entry name" value="GNAT_dom"/>
</dbReference>
<keyword evidence="4" id="KW-0004">4Fe-4S</keyword>
<keyword evidence="12 15" id="KW-0411">Iron-sulfur</keyword>
<dbReference type="SMART" id="SM00729">
    <property type="entry name" value="Elp3"/>
    <property type="match status" value="1"/>
</dbReference>
<dbReference type="GO" id="GO:0046872">
    <property type="term" value="F:metal ion binding"/>
    <property type="evidence" value="ECO:0007669"/>
    <property type="project" value="UniProtKB-KW"/>
</dbReference>
<evidence type="ECO:0000256" key="14">
    <source>
        <dbReference type="ARBA" id="ARBA00047372"/>
    </source>
</evidence>
<dbReference type="GO" id="GO:0005737">
    <property type="term" value="C:cytoplasm"/>
    <property type="evidence" value="ECO:0007669"/>
    <property type="project" value="TreeGrafter"/>
</dbReference>
<reference evidence="19" key="1">
    <citation type="submission" date="2025-08" db="UniProtKB">
        <authorList>
            <consortium name="Ensembl"/>
        </authorList>
    </citation>
    <scope>IDENTIFICATION</scope>
</reference>
<feature type="domain" description="N-acetyltransferase" evidence="17">
    <location>
        <begin position="396"/>
        <end position="552"/>
    </location>
</feature>
<dbReference type="UniPathway" id="UPA00988"/>
<dbReference type="InterPro" id="IPR034687">
    <property type="entry name" value="ELP3-like"/>
</dbReference>
<reference evidence="19" key="2">
    <citation type="submission" date="2025-09" db="UniProtKB">
        <authorList>
            <consortium name="Ensembl"/>
        </authorList>
    </citation>
    <scope>IDENTIFICATION</scope>
</reference>
<evidence type="ECO:0000256" key="6">
    <source>
        <dbReference type="ARBA" id="ARBA00022679"/>
    </source>
</evidence>
<evidence type="ECO:0000256" key="12">
    <source>
        <dbReference type="ARBA" id="ARBA00023014"/>
    </source>
</evidence>
<protein>
    <recommendedName>
        <fullName evidence="3 15">Elongator complex protein 3</fullName>
        <ecNumber evidence="15">2.3.1.-</ecNumber>
    </recommendedName>
</protein>
<dbReference type="SUPFAM" id="SSF102114">
    <property type="entry name" value="Radical SAM enzymes"/>
    <property type="match status" value="1"/>
</dbReference>
<dbReference type="PANTHER" id="PTHR11135">
    <property type="entry name" value="HISTONE ACETYLTRANSFERASE-RELATED"/>
    <property type="match status" value="1"/>
</dbReference>
<dbReference type="NCBIfam" id="TIGR01211">
    <property type="entry name" value="ELP3"/>
    <property type="match status" value="1"/>
</dbReference>
<dbReference type="InterPro" id="IPR006638">
    <property type="entry name" value="Elp3/MiaA/NifB-like_rSAM"/>
</dbReference>
<comment type="catalytic activity">
    <reaction evidence="14">
        <text>uridine(34) in tRNA + acetyl-CoA + S-adenosyl-L-methionine + H2O = 5-(carboxymethyl)uridine(34) in tRNA + 5'-deoxyadenosine + L-methionine + CoA + 2 H(+)</text>
        <dbReference type="Rhea" id="RHEA:61020"/>
        <dbReference type="Rhea" id="RHEA-COMP:10407"/>
        <dbReference type="Rhea" id="RHEA-COMP:11727"/>
        <dbReference type="ChEBI" id="CHEBI:15377"/>
        <dbReference type="ChEBI" id="CHEBI:15378"/>
        <dbReference type="ChEBI" id="CHEBI:17319"/>
        <dbReference type="ChEBI" id="CHEBI:57287"/>
        <dbReference type="ChEBI" id="CHEBI:57288"/>
        <dbReference type="ChEBI" id="CHEBI:57844"/>
        <dbReference type="ChEBI" id="CHEBI:59789"/>
        <dbReference type="ChEBI" id="CHEBI:65315"/>
        <dbReference type="ChEBI" id="CHEBI:74882"/>
        <dbReference type="EC" id="2.3.1.311"/>
    </reaction>
    <physiologicalReaction direction="left-to-right" evidence="14">
        <dbReference type="Rhea" id="RHEA:61021"/>
    </physiologicalReaction>
</comment>
<dbReference type="InterPro" id="IPR056591">
    <property type="entry name" value="ELP3-like_N"/>
</dbReference>
<dbReference type="GO" id="GO:0005634">
    <property type="term" value="C:nucleus"/>
    <property type="evidence" value="ECO:0007669"/>
    <property type="project" value="TreeGrafter"/>
</dbReference>
<evidence type="ECO:0000256" key="15">
    <source>
        <dbReference type="PIRNR" id="PIRNR005669"/>
    </source>
</evidence>
<evidence type="ECO:0000256" key="2">
    <source>
        <dbReference type="ARBA" id="ARBA00005494"/>
    </source>
</evidence>
<feature type="domain" description="Radical SAM core" evidence="18">
    <location>
        <begin position="82"/>
        <end position="372"/>
    </location>
</feature>
<keyword evidence="13 15" id="KW-0012">Acyltransferase</keyword>
<evidence type="ECO:0000259" key="17">
    <source>
        <dbReference type="PROSITE" id="PS51186"/>
    </source>
</evidence>
<dbReference type="FunFam" id="3.40.630.30:FF:000003">
    <property type="entry name" value="Elongator complex protein 3"/>
    <property type="match status" value="1"/>
</dbReference>